<dbReference type="VEuPathDB" id="FungiDB:MUCCIDRAFT_185236"/>
<evidence type="ECO:0000313" key="3">
    <source>
        <dbReference type="Proteomes" id="UP000077051"/>
    </source>
</evidence>
<dbReference type="AlphaFoldDB" id="A0A168IPB0"/>
<organism evidence="2 3">
    <name type="scientific">Mucor lusitanicus CBS 277.49</name>
    <dbReference type="NCBI Taxonomy" id="747725"/>
    <lineage>
        <taxon>Eukaryota</taxon>
        <taxon>Fungi</taxon>
        <taxon>Fungi incertae sedis</taxon>
        <taxon>Mucoromycota</taxon>
        <taxon>Mucoromycotina</taxon>
        <taxon>Mucoromycetes</taxon>
        <taxon>Mucorales</taxon>
        <taxon>Mucorineae</taxon>
        <taxon>Mucoraceae</taxon>
        <taxon>Mucor</taxon>
    </lineage>
</organism>
<name>A0A168IPB0_MUCCL</name>
<sequence length="232" mass="24323">MLLNKSPLLLVSLAVFVAKSIAAPPALFNDQAVENGVEAEQSEEMEEYSAQQDVSGPDVCQGSSPFFIPHNEVTKANAAALCNMYDGDLAPISNQNFVDVTTLLFNCKGPMAHAWIKTWDDTDYASNCLSLYTGASVPGGGIDINCVGEDLIAPICIQRRGFVGGVGNQNKQLPPAVVPAPSTSSKYTIATGDGVQIGTSTSTTSTTSPPFTAVEPIPDDTIFSVPSYTPSA</sequence>
<dbReference type="Proteomes" id="UP000077051">
    <property type="component" value="Unassembled WGS sequence"/>
</dbReference>
<evidence type="ECO:0000313" key="2">
    <source>
        <dbReference type="EMBL" id="OAD00182.1"/>
    </source>
</evidence>
<evidence type="ECO:0000256" key="1">
    <source>
        <dbReference type="SAM" id="SignalP"/>
    </source>
</evidence>
<dbReference type="InterPro" id="IPR016187">
    <property type="entry name" value="CTDL_fold"/>
</dbReference>
<gene>
    <name evidence="2" type="ORF">MUCCIDRAFT_185236</name>
</gene>
<protein>
    <recommendedName>
        <fullName evidence="4">Cyanovirin-N domain-containing protein</fullName>
    </recommendedName>
</protein>
<proteinExistence type="predicted"/>
<keyword evidence="1" id="KW-0732">Signal</keyword>
<dbReference type="OrthoDB" id="2289669at2759"/>
<reference evidence="2 3" key="1">
    <citation type="submission" date="2015-06" db="EMBL/GenBank/DDBJ databases">
        <title>Expansion of signal transduction pathways in fungi by whole-genome duplication.</title>
        <authorList>
            <consortium name="DOE Joint Genome Institute"/>
            <person name="Corrochano L.M."/>
            <person name="Kuo A."/>
            <person name="Marcet-Houben M."/>
            <person name="Polaino S."/>
            <person name="Salamov A."/>
            <person name="Villalobos J.M."/>
            <person name="Alvarez M.I."/>
            <person name="Avalos J."/>
            <person name="Benito E.P."/>
            <person name="Benoit I."/>
            <person name="Burger G."/>
            <person name="Camino L.P."/>
            <person name="Canovas D."/>
            <person name="Cerda-Olmedo E."/>
            <person name="Cheng J.-F."/>
            <person name="Dominguez A."/>
            <person name="Elias M."/>
            <person name="Eslava A.P."/>
            <person name="Glaser F."/>
            <person name="Grimwood J."/>
            <person name="Gutierrez G."/>
            <person name="Heitman J."/>
            <person name="Henrissat B."/>
            <person name="Iturriaga E.A."/>
            <person name="Lang B.F."/>
            <person name="Lavin J.L."/>
            <person name="Lee S."/>
            <person name="Li W."/>
            <person name="Lindquist E."/>
            <person name="Lopez-Garcia S."/>
            <person name="Luque E.M."/>
            <person name="Marcos A.T."/>
            <person name="Martin J."/>
            <person name="Mccluskey K."/>
            <person name="Medina H.R."/>
            <person name="Miralles-Duran A."/>
            <person name="Miyazaki A."/>
            <person name="Munoz-Torres E."/>
            <person name="Oguiza J.A."/>
            <person name="Ohm R."/>
            <person name="Olmedo M."/>
            <person name="Orejas M."/>
            <person name="Ortiz-Castellanos L."/>
            <person name="Pisabarro A.G."/>
            <person name="Rodriguez-Romero J."/>
            <person name="Ruiz-Herrera J."/>
            <person name="Ruiz-Vazquez R."/>
            <person name="Sanz C."/>
            <person name="Schackwitz W."/>
            <person name="Schmutz J."/>
            <person name="Shahriari M."/>
            <person name="Shelest E."/>
            <person name="Silva-Franco F."/>
            <person name="Soanes D."/>
            <person name="Syed K."/>
            <person name="Tagua V.G."/>
            <person name="Talbot N.J."/>
            <person name="Thon M."/>
            <person name="De Vries R.P."/>
            <person name="Wiebenga A."/>
            <person name="Yadav J.S."/>
            <person name="Braun E.L."/>
            <person name="Baker S."/>
            <person name="Garre V."/>
            <person name="Horwitz B."/>
            <person name="Torres-Martinez S."/>
            <person name="Idnurm A."/>
            <person name="Herrera-Estrella A."/>
            <person name="Gabaldon T."/>
            <person name="Grigoriev I.V."/>
        </authorList>
    </citation>
    <scope>NUCLEOTIDE SEQUENCE [LARGE SCALE GENOMIC DNA]</scope>
    <source>
        <strain evidence="2 3">CBS 277.49</strain>
    </source>
</reference>
<keyword evidence="3" id="KW-1185">Reference proteome</keyword>
<evidence type="ECO:0008006" key="4">
    <source>
        <dbReference type="Google" id="ProtNLM"/>
    </source>
</evidence>
<dbReference type="EMBL" id="AMYB01000007">
    <property type="protein sequence ID" value="OAD00182.1"/>
    <property type="molecule type" value="Genomic_DNA"/>
</dbReference>
<dbReference type="SUPFAM" id="SSF56436">
    <property type="entry name" value="C-type lectin-like"/>
    <property type="match status" value="1"/>
</dbReference>
<feature type="signal peptide" evidence="1">
    <location>
        <begin position="1"/>
        <end position="22"/>
    </location>
</feature>
<comment type="caution">
    <text evidence="2">The sequence shown here is derived from an EMBL/GenBank/DDBJ whole genome shotgun (WGS) entry which is preliminary data.</text>
</comment>
<feature type="chain" id="PRO_5007897953" description="Cyanovirin-N domain-containing protein" evidence="1">
    <location>
        <begin position="23"/>
        <end position="232"/>
    </location>
</feature>
<accession>A0A168IPB0</accession>